<reference evidence="5" key="1">
    <citation type="journal article" date="2023" name="PhytoFront">
        <title>Draft Genome Resources of Seven Strains of Tilletia horrida, Causal Agent of Kernel Smut of Rice.</title>
        <authorList>
            <person name="Khanal S."/>
            <person name="Antony Babu S."/>
            <person name="Zhou X.G."/>
        </authorList>
    </citation>
    <scope>NUCLEOTIDE SEQUENCE</scope>
    <source>
        <strain evidence="5">TX6</strain>
    </source>
</reference>
<sequence length="75" mass="8620">MLVGNKCDMVKEREVQEKEGQALANRLGCTFVESSAKTFVNVERAFFTLVRMIRAQRQDAERRRGLQKQSSCIIL</sequence>
<dbReference type="AlphaFoldDB" id="A0AAN6GUQ9"/>
<dbReference type="Gene3D" id="3.40.50.300">
    <property type="entry name" value="P-loop containing nucleotide triphosphate hydrolases"/>
    <property type="match status" value="1"/>
</dbReference>
<comment type="similarity">
    <text evidence="1">Belongs to the small GTPase superfamily. Rab family.</text>
</comment>
<dbReference type="InterPro" id="IPR027417">
    <property type="entry name" value="P-loop_NTPase"/>
</dbReference>
<evidence type="ECO:0000256" key="3">
    <source>
        <dbReference type="ARBA" id="ARBA00023134"/>
    </source>
</evidence>
<dbReference type="GO" id="GO:0012505">
    <property type="term" value="C:endomembrane system"/>
    <property type="evidence" value="ECO:0007669"/>
    <property type="project" value="UniProtKB-SubCell"/>
</dbReference>
<dbReference type="SUPFAM" id="SSF52540">
    <property type="entry name" value="P-loop containing nucleoside triphosphate hydrolases"/>
    <property type="match status" value="1"/>
</dbReference>
<evidence type="ECO:0000313" key="6">
    <source>
        <dbReference type="Proteomes" id="UP001176517"/>
    </source>
</evidence>
<evidence type="ECO:0000256" key="2">
    <source>
        <dbReference type="ARBA" id="ARBA00022741"/>
    </source>
</evidence>
<dbReference type="SMART" id="SM00173">
    <property type="entry name" value="RAS"/>
    <property type="match status" value="1"/>
</dbReference>
<comment type="caution">
    <text evidence="5">The sequence shown here is derived from an EMBL/GenBank/DDBJ whole genome shotgun (WGS) entry which is preliminary data.</text>
</comment>
<dbReference type="PROSITE" id="PS51419">
    <property type="entry name" value="RAB"/>
    <property type="match status" value="1"/>
</dbReference>
<organism evidence="5 6">
    <name type="scientific">Tilletia horrida</name>
    <dbReference type="NCBI Taxonomy" id="155126"/>
    <lineage>
        <taxon>Eukaryota</taxon>
        <taxon>Fungi</taxon>
        <taxon>Dikarya</taxon>
        <taxon>Basidiomycota</taxon>
        <taxon>Ustilaginomycotina</taxon>
        <taxon>Exobasidiomycetes</taxon>
        <taxon>Tilletiales</taxon>
        <taxon>Tilletiaceae</taxon>
        <taxon>Tilletia</taxon>
    </lineage>
</organism>
<evidence type="ECO:0000313" key="5">
    <source>
        <dbReference type="EMBL" id="KAK0555276.1"/>
    </source>
</evidence>
<evidence type="ECO:0000256" key="4">
    <source>
        <dbReference type="ARBA" id="ARBA00046278"/>
    </source>
</evidence>
<dbReference type="Proteomes" id="UP001176517">
    <property type="component" value="Unassembled WGS sequence"/>
</dbReference>
<dbReference type="EMBL" id="JAPDMZ010000029">
    <property type="protein sequence ID" value="KAK0555276.1"/>
    <property type="molecule type" value="Genomic_DNA"/>
</dbReference>
<keyword evidence="3" id="KW-0342">GTP-binding</keyword>
<keyword evidence="6" id="KW-1185">Reference proteome</keyword>
<proteinExistence type="inferred from homology"/>
<dbReference type="PANTHER" id="PTHR47980">
    <property type="entry name" value="LD44762P"/>
    <property type="match status" value="1"/>
</dbReference>
<keyword evidence="2" id="KW-0547">Nucleotide-binding</keyword>
<dbReference type="InterPro" id="IPR001806">
    <property type="entry name" value="Small_GTPase"/>
</dbReference>
<evidence type="ECO:0000256" key="1">
    <source>
        <dbReference type="ARBA" id="ARBA00006270"/>
    </source>
</evidence>
<protein>
    <submittedName>
        <fullName evidence="5">RAS2 protein</fullName>
    </submittedName>
</protein>
<dbReference type="Pfam" id="PF00071">
    <property type="entry name" value="Ras"/>
    <property type="match status" value="1"/>
</dbReference>
<comment type="subcellular location">
    <subcellularLocation>
        <location evidence="4">Endomembrane system</location>
        <topology evidence="4">Lipid-anchor</topology>
        <orientation evidence="4">Cytoplasmic side</orientation>
    </subcellularLocation>
</comment>
<dbReference type="PROSITE" id="PS51421">
    <property type="entry name" value="RAS"/>
    <property type="match status" value="1"/>
</dbReference>
<dbReference type="GO" id="GO:0003924">
    <property type="term" value="F:GTPase activity"/>
    <property type="evidence" value="ECO:0007669"/>
    <property type="project" value="InterPro"/>
</dbReference>
<name>A0AAN6GUQ9_9BASI</name>
<accession>A0AAN6GUQ9</accession>
<gene>
    <name evidence="5" type="primary">ras2</name>
    <name evidence="5" type="ORF">OC846_001789</name>
</gene>
<dbReference type="InterPro" id="IPR050305">
    <property type="entry name" value="Small_GTPase_Rab"/>
</dbReference>
<dbReference type="GO" id="GO:0005525">
    <property type="term" value="F:GTP binding"/>
    <property type="evidence" value="ECO:0007669"/>
    <property type="project" value="UniProtKB-KW"/>
</dbReference>